<dbReference type="Pfam" id="PF00668">
    <property type="entry name" value="Condensation"/>
    <property type="match status" value="2"/>
</dbReference>
<dbReference type="Gene3D" id="3.30.559.10">
    <property type="entry name" value="Chloramphenicol acetyltransferase-like domain"/>
    <property type="match status" value="2"/>
</dbReference>
<dbReference type="CDD" id="cd19545">
    <property type="entry name" value="FUM14_C_NRPS-like"/>
    <property type="match status" value="1"/>
</dbReference>
<comment type="caution">
    <text evidence="6">The sequence shown here is derived from an EMBL/GenBank/DDBJ whole genome shotgun (WGS) entry which is preliminary data.</text>
</comment>
<dbReference type="InterPro" id="IPR020845">
    <property type="entry name" value="AMP-binding_CS"/>
</dbReference>
<evidence type="ECO:0000313" key="7">
    <source>
        <dbReference type="Proteomes" id="UP001465668"/>
    </source>
</evidence>
<dbReference type="InterPro" id="IPR045851">
    <property type="entry name" value="AMP-bd_C_sf"/>
</dbReference>
<dbReference type="PROSITE" id="PS50075">
    <property type="entry name" value="CARRIER"/>
    <property type="match status" value="2"/>
</dbReference>
<accession>A0ABR2XGE6</accession>
<evidence type="ECO:0000313" key="6">
    <source>
        <dbReference type="EMBL" id="KAK9772859.1"/>
    </source>
</evidence>
<organism evidence="6 7">
    <name type="scientific">Seiridium cardinale</name>
    <dbReference type="NCBI Taxonomy" id="138064"/>
    <lineage>
        <taxon>Eukaryota</taxon>
        <taxon>Fungi</taxon>
        <taxon>Dikarya</taxon>
        <taxon>Ascomycota</taxon>
        <taxon>Pezizomycotina</taxon>
        <taxon>Sordariomycetes</taxon>
        <taxon>Xylariomycetidae</taxon>
        <taxon>Amphisphaeriales</taxon>
        <taxon>Sporocadaceae</taxon>
        <taxon>Seiridium</taxon>
    </lineage>
</organism>
<dbReference type="Gene3D" id="3.30.559.30">
    <property type="entry name" value="Nonribosomal peptide synthetase, condensation domain"/>
    <property type="match status" value="2"/>
</dbReference>
<feature type="region of interest" description="Disordered" evidence="4">
    <location>
        <begin position="27"/>
        <end position="48"/>
    </location>
</feature>
<feature type="domain" description="Carrier" evidence="5">
    <location>
        <begin position="1148"/>
        <end position="1226"/>
    </location>
</feature>
<dbReference type="InterPro" id="IPR010071">
    <property type="entry name" value="AA_adenyl_dom"/>
</dbReference>
<dbReference type="Pfam" id="PF00550">
    <property type="entry name" value="PP-binding"/>
    <property type="match status" value="2"/>
</dbReference>
<dbReference type="Proteomes" id="UP001465668">
    <property type="component" value="Unassembled WGS sequence"/>
</dbReference>
<dbReference type="Gene3D" id="1.10.1200.10">
    <property type="entry name" value="ACP-like"/>
    <property type="match status" value="2"/>
</dbReference>
<proteinExistence type="predicted"/>
<keyword evidence="2" id="KW-0597">Phosphoprotein</keyword>
<evidence type="ECO:0000256" key="1">
    <source>
        <dbReference type="ARBA" id="ARBA00022450"/>
    </source>
</evidence>
<dbReference type="SMART" id="SM00823">
    <property type="entry name" value="PKS_PP"/>
    <property type="match status" value="2"/>
</dbReference>
<dbReference type="InterPro" id="IPR036736">
    <property type="entry name" value="ACP-like_sf"/>
</dbReference>
<evidence type="ECO:0000256" key="3">
    <source>
        <dbReference type="ARBA" id="ARBA00022598"/>
    </source>
</evidence>
<feature type="compositionally biased region" description="Polar residues" evidence="4">
    <location>
        <begin position="37"/>
        <end position="48"/>
    </location>
</feature>
<dbReference type="Gene3D" id="3.40.50.12780">
    <property type="entry name" value="N-terminal domain of ligase-like"/>
    <property type="match status" value="1"/>
</dbReference>
<dbReference type="InterPro" id="IPR000873">
    <property type="entry name" value="AMP-dep_synth/lig_dom"/>
</dbReference>
<dbReference type="EMBL" id="JARVKM010000057">
    <property type="protein sequence ID" value="KAK9772859.1"/>
    <property type="molecule type" value="Genomic_DNA"/>
</dbReference>
<keyword evidence="1" id="KW-0596">Phosphopantetheine</keyword>
<dbReference type="PANTHER" id="PTHR45527">
    <property type="entry name" value="NONRIBOSOMAL PEPTIDE SYNTHETASE"/>
    <property type="match status" value="1"/>
</dbReference>
<evidence type="ECO:0000259" key="5">
    <source>
        <dbReference type="PROSITE" id="PS50075"/>
    </source>
</evidence>
<evidence type="ECO:0000256" key="2">
    <source>
        <dbReference type="ARBA" id="ARBA00022553"/>
    </source>
</evidence>
<evidence type="ECO:0000256" key="4">
    <source>
        <dbReference type="SAM" id="MobiDB-lite"/>
    </source>
</evidence>
<dbReference type="InterPro" id="IPR023213">
    <property type="entry name" value="CAT-like_dom_sf"/>
</dbReference>
<dbReference type="PROSITE" id="PS00012">
    <property type="entry name" value="PHOSPHOPANTETHEINE"/>
    <property type="match status" value="1"/>
</dbReference>
<feature type="domain" description="Carrier" evidence="5">
    <location>
        <begin position="47"/>
        <end position="123"/>
    </location>
</feature>
<dbReference type="InterPro" id="IPR006162">
    <property type="entry name" value="Ppantetheine_attach_site"/>
</dbReference>
<name>A0ABR2XGE6_9PEZI</name>
<dbReference type="Gene3D" id="3.30.300.30">
    <property type="match status" value="1"/>
</dbReference>
<dbReference type="InterPro" id="IPR009081">
    <property type="entry name" value="PP-bd_ACP"/>
</dbReference>
<gene>
    <name evidence="6" type="ORF">SCAR479_10544</name>
</gene>
<dbReference type="PANTHER" id="PTHR45527:SF16">
    <property type="entry name" value="NONRIBOSOMAL PEPTIDE SYNTHASE ATNA-RELATED"/>
    <property type="match status" value="1"/>
</dbReference>
<reference evidence="6 7" key="1">
    <citation type="submission" date="2024-02" db="EMBL/GenBank/DDBJ databases">
        <title>First draft genome assembly of two strains of Seiridium cardinale.</title>
        <authorList>
            <person name="Emiliani G."/>
            <person name="Scali E."/>
        </authorList>
    </citation>
    <scope>NUCLEOTIDE SEQUENCE [LARGE SCALE GENOMIC DNA]</scope>
    <source>
        <strain evidence="6 7">BM-138-000479</strain>
    </source>
</reference>
<dbReference type="Pfam" id="PF00501">
    <property type="entry name" value="AMP-binding"/>
    <property type="match status" value="1"/>
</dbReference>
<sequence length="1705" mass="186631">MYINQSQNQAVQDEMLPIGGVQDTAGGLASSGDALKPNQNSSLDSEPVQTEIQSKLRAIWAKVLKDDSSSFNGDDVFFDVGGDSITAQHLIDAAAKDGIHLTMEQIFMHASLEDMAEIAQMAVPSVELSAMEGGDSLLDLDQLDTIAKNLNLPPGSIESAYGLTPMQESLLVEEEERPNSYMRQFVFRAGSSCDLDHLRYAWNETIRASPVLRTRFCHIDGQDKRQVVIKGDAEAIPWTTVNSSLAVFLAQDAHAPMVVGDPFFRYTIVDHAETGDKHFVWTASHALCDGHSVFEVLSDVARQYQGEALPARPPFHLFVQSPAVKPEPTHERHFWTRALSDVHPKPYPPLPQQLEFRANPNTLLEHYITLEQLPPFGVTRSLLLRAAWAILLSHYAGTEEVGFGTINNGRSSIIPNVSLITGPTINLVPVVLRVDPKQPVSALLSRVRLQAAEMMPFEHSGLSRIRKLLATDSNQHPTALDLRSLLVVHHASFTGAIAPWMQKLGLEYLDGLGKKEQHSYPLVLTFVLSDEGTDATRILLRIEHDERVIPSPQALRLAHHLQAIITQLSHATQDTVIESIRPLSDHDLHQISRWNASTPPAEEICLHHLFEHQARRQPDATAVYSLDRSLTYAEVNAYASTLAMQLAERGVQPEAFVGVCFEKSIWTVVAILAVFKAGGVYVPIDPAHPPGRIQEIVQTVGIRVALASPTGGRILGEVINPEDTSIIQVQENLAPRPWIEPLQVAKSSNTAYLLFTSGSTGKPKGILMPHRAICTSILHHGPAFGASPNWRTLQFCAHTFDLSIAEFFTTLSFGGCICVPSEEDRTDNLAGVITSLAANTLIVVPTVANLLFPDEVPTLETLILSGEPIPKESITRWADHVNLTCAYGPSETAVWCSGNINVSRDAHQAHVGHSIGGTMWVVDADDYGKLAAVGCIGEIAISGAILGGGYFGDKATTDAAFVMAPDWIRELTGDTMLYRSGDLGRYNPDGSFQVVGRRDTQVKLRGLRIELGDIENRLTQGGLAAAALAFLPQVGPASRRIVAVVSQAKSGVDHGAAVTPAVQGQTAPITHRPRGSSDVLIAKLQQRLLLTLPDYMIPSVWIVLDKMPLLISGKIDRKGLKLWVQDMSVDTYNEVVGSNQDNAENVAVVVGSLADKLRQLWGSVLPVSVDKIGMNTSFFAAGGDSIAAIQIVSQARRILPELRISARAIINAKTLGNLATLLEDEEQREREQLQQEDKAASASLQRLAPGSGLGLLASYQSLVASRLATKPTTVNVRVEDVYSLSAFQREILRARDANPVVLLMSWRMELWSLTQEPLSLPRLAAAWRSVVVRFPILRSIFLKDAPSRLGLPAIQVLLSPDAAADAGVLVSESSAEDPEPVFDDLIVPPVDGSFLPHRAHVIRHGERTYMHVEMDHLLIDGWSLGLIKKALLEAYETENTYSGAVGSYKAFVAAQAAPERVLVDDEYWSRLVRDLSPSLLSSVLPEPDPASRQSKRLRKTLVPLPSISAASLIPYSAVHGITPASLFSAAWAQTLSHFTGLRDVAYEFLVSGRDEDLGGEDLGASTWELVGCCINVLVHRVRVDTELTGLASRIQEASDEGVRRQSSNVREVAQNVTSAKLFDTAINFQRRPAAVENDSHTLRVDDDLKRSVDPWHFDVLVRVLHITDDNTFRLSLEFFEQDYSQDAMQKVGEHWWQIVHNMAAA</sequence>
<dbReference type="NCBIfam" id="TIGR01733">
    <property type="entry name" value="AA-adenyl-dom"/>
    <property type="match status" value="1"/>
</dbReference>
<dbReference type="PROSITE" id="PS00455">
    <property type="entry name" value="AMP_BINDING"/>
    <property type="match status" value="1"/>
</dbReference>
<protein>
    <submittedName>
        <fullName evidence="6">Carrier domain-containing protein</fullName>
    </submittedName>
</protein>
<dbReference type="CDD" id="cd05918">
    <property type="entry name" value="A_NRPS_SidN3_like"/>
    <property type="match status" value="1"/>
</dbReference>
<keyword evidence="7" id="KW-1185">Reference proteome</keyword>
<dbReference type="SUPFAM" id="SSF52777">
    <property type="entry name" value="CoA-dependent acyltransferases"/>
    <property type="match status" value="4"/>
</dbReference>
<dbReference type="SUPFAM" id="SSF47336">
    <property type="entry name" value="ACP-like"/>
    <property type="match status" value="2"/>
</dbReference>
<dbReference type="SUPFAM" id="SSF56801">
    <property type="entry name" value="Acetyl-CoA synthetase-like"/>
    <property type="match status" value="1"/>
</dbReference>
<dbReference type="InterPro" id="IPR020806">
    <property type="entry name" value="PKS_PP-bd"/>
</dbReference>
<dbReference type="InterPro" id="IPR042099">
    <property type="entry name" value="ANL_N_sf"/>
</dbReference>
<dbReference type="InterPro" id="IPR001242">
    <property type="entry name" value="Condensation_dom"/>
</dbReference>
<keyword evidence="3" id="KW-0436">Ligase</keyword>